<dbReference type="AlphaFoldDB" id="A0A0H2RPH5"/>
<reference evidence="1 2" key="1">
    <citation type="submission" date="2015-04" db="EMBL/GenBank/DDBJ databases">
        <title>Complete genome sequence of Schizopora paradoxa KUC8140, a cosmopolitan wood degrader in East Asia.</title>
        <authorList>
            <consortium name="DOE Joint Genome Institute"/>
            <person name="Min B."/>
            <person name="Park H."/>
            <person name="Jang Y."/>
            <person name="Kim J.-J."/>
            <person name="Kim K.H."/>
            <person name="Pangilinan J."/>
            <person name="Lipzen A."/>
            <person name="Riley R."/>
            <person name="Grigoriev I.V."/>
            <person name="Spatafora J.W."/>
            <person name="Choi I.-G."/>
        </authorList>
    </citation>
    <scope>NUCLEOTIDE SEQUENCE [LARGE SCALE GENOMIC DNA]</scope>
    <source>
        <strain evidence="1 2">KUC8140</strain>
    </source>
</reference>
<sequence length="96" mass="11319">MQIKRSTGLLAKRNRIQVHCLRKQSSLNRRYEWRLTATLRWPLRQRSLASLQLNRTLDLRPSDPRRWSNDLPLRRLCVELDGTRSTAVVCDDDSCS</sequence>
<name>A0A0H2RPH5_9AGAM</name>
<evidence type="ECO:0000313" key="2">
    <source>
        <dbReference type="Proteomes" id="UP000053477"/>
    </source>
</evidence>
<dbReference type="InParanoid" id="A0A0H2RPH5"/>
<organism evidence="1 2">
    <name type="scientific">Schizopora paradoxa</name>
    <dbReference type="NCBI Taxonomy" id="27342"/>
    <lineage>
        <taxon>Eukaryota</taxon>
        <taxon>Fungi</taxon>
        <taxon>Dikarya</taxon>
        <taxon>Basidiomycota</taxon>
        <taxon>Agaricomycotina</taxon>
        <taxon>Agaricomycetes</taxon>
        <taxon>Hymenochaetales</taxon>
        <taxon>Schizoporaceae</taxon>
        <taxon>Schizopora</taxon>
    </lineage>
</organism>
<dbReference type="Proteomes" id="UP000053477">
    <property type="component" value="Unassembled WGS sequence"/>
</dbReference>
<evidence type="ECO:0000313" key="1">
    <source>
        <dbReference type="EMBL" id="KLO11383.1"/>
    </source>
</evidence>
<protein>
    <submittedName>
        <fullName evidence="1">Uncharacterized protein</fullName>
    </submittedName>
</protein>
<dbReference type="EMBL" id="KQ086001">
    <property type="protein sequence ID" value="KLO11383.1"/>
    <property type="molecule type" value="Genomic_DNA"/>
</dbReference>
<gene>
    <name evidence="1" type="ORF">SCHPADRAFT_473576</name>
</gene>
<accession>A0A0H2RPH5</accession>
<keyword evidence="2" id="KW-1185">Reference proteome</keyword>
<proteinExistence type="predicted"/>